<dbReference type="Pfam" id="PF08974">
    <property type="entry name" value="DUF1877"/>
    <property type="match status" value="1"/>
</dbReference>
<dbReference type="Proteomes" id="UP000448575">
    <property type="component" value="Unassembled WGS sequence"/>
</dbReference>
<proteinExistence type="predicted"/>
<comment type="caution">
    <text evidence="1">The sequence shown here is derived from an EMBL/GenBank/DDBJ whole genome shotgun (WGS) entry which is preliminary data.</text>
</comment>
<dbReference type="Gene3D" id="3.40.1760.10">
    <property type="entry name" value="YfbM-like super family"/>
    <property type="match status" value="1"/>
</dbReference>
<keyword evidence="2" id="KW-1185">Reference proteome</keyword>
<evidence type="ECO:0000313" key="1">
    <source>
        <dbReference type="EMBL" id="MYN00765.1"/>
    </source>
</evidence>
<gene>
    <name evidence="1" type="ORF">GTP41_01495</name>
</gene>
<name>A0A6N9HD28_9BURK</name>
<organism evidence="1 2">
    <name type="scientific">Pseudoduganella guangdongensis</name>
    <dbReference type="NCBI Taxonomy" id="2692179"/>
    <lineage>
        <taxon>Bacteria</taxon>
        <taxon>Pseudomonadati</taxon>
        <taxon>Pseudomonadota</taxon>
        <taxon>Betaproteobacteria</taxon>
        <taxon>Burkholderiales</taxon>
        <taxon>Oxalobacteraceae</taxon>
        <taxon>Telluria group</taxon>
        <taxon>Pseudoduganella</taxon>
    </lineage>
</organism>
<dbReference type="InterPro" id="IPR035944">
    <property type="entry name" value="YfbM-like_sf"/>
</dbReference>
<reference evidence="1 2" key="1">
    <citation type="submission" date="2019-12" db="EMBL/GenBank/DDBJ databases">
        <title>Novel species isolated from a subtropical stream in China.</title>
        <authorList>
            <person name="Lu H."/>
        </authorList>
    </citation>
    <scope>NUCLEOTIDE SEQUENCE [LARGE SCALE GENOMIC DNA]</scope>
    <source>
        <strain evidence="1 2">DS3</strain>
    </source>
</reference>
<dbReference type="InterPro" id="IPR015068">
    <property type="entry name" value="DUF1877"/>
</dbReference>
<accession>A0A6N9HD28</accession>
<protein>
    <submittedName>
        <fullName evidence="1">DUF1877 family protein</fullName>
    </submittedName>
</protein>
<evidence type="ECO:0000313" key="2">
    <source>
        <dbReference type="Proteomes" id="UP000448575"/>
    </source>
</evidence>
<sequence>MGIRGCFAAVPPATLQELREDEDAVEEFLFSEDDDAELEHFIEIDKAWHGIHYLLTGDVDGGEPPYSLAVLGGQEFGPDLDGGPARFLTPEQVAQVARTLADMPAESLEPRYAPQDMQRKQIYPDVIWVRDGEESLRYLQYHYRELAAFYRNAAARGDAVIQWLS</sequence>
<dbReference type="AlphaFoldDB" id="A0A6N9HD28"/>
<dbReference type="SUPFAM" id="SSF111069">
    <property type="entry name" value="Hypothetical protein yfbM"/>
    <property type="match status" value="1"/>
</dbReference>
<dbReference type="RefSeq" id="WP_161023775.1">
    <property type="nucleotide sequence ID" value="NZ_WWCJ01000001.1"/>
</dbReference>
<dbReference type="EMBL" id="WWCJ01000001">
    <property type="protein sequence ID" value="MYN00765.1"/>
    <property type="molecule type" value="Genomic_DNA"/>
</dbReference>